<dbReference type="Pfam" id="PF01381">
    <property type="entry name" value="HTH_3"/>
    <property type="match status" value="1"/>
</dbReference>
<sequence length="119" mass="13809">MIIISLWRICNGKKKLSPIKPGDILLEEFIEPMNISRNQLAKDINVPPNRISQIINGKREITFDTALRLGQYFNIEPEFWINLQTRYNMKKARNSIGIKIKKEVKARFSDPRQIGLSLA</sequence>
<dbReference type="AlphaFoldDB" id="A0A1V1NWN9"/>
<dbReference type="Gene3D" id="1.10.260.40">
    <property type="entry name" value="lambda repressor-like DNA-binding domains"/>
    <property type="match status" value="1"/>
</dbReference>
<dbReference type="PANTHER" id="PTHR36924:SF1">
    <property type="entry name" value="ANTITOXIN HIGA-1"/>
    <property type="match status" value="1"/>
</dbReference>
<dbReference type="PANTHER" id="PTHR36924">
    <property type="entry name" value="ANTITOXIN HIGA-1"/>
    <property type="match status" value="1"/>
</dbReference>
<dbReference type="InterPro" id="IPR001387">
    <property type="entry name" value="Cro/C1-type_HTH"/>
</dbReference>
<organism evidence="3 4">
    <name type="scientific">Candidatus Magnetoglobus multicellularis str. Araruama</name>
    <dbReference type="NCBI Taxonomy" id="890399"/>
    <lineage>
        <taxon>Bacteria</taxon>
        <taxon>Pseudomonadati</taxon>
        <taxon>Thermodesulfobacteriota</taxon>
        <taxon>Desulfobacteria</taxon>
        <taxon>Desulfobacterales</taxon>
        <taxon>Desulfobacteraceae</taxon>
        <taxon>Candidatus Magnetoglobus</taxon>
    </lineage>
</organism>
<dbReference type="SUPFAM" id="SSF47413">
    <property type="entry name" value="lambda repressor-like DNA-binding domains"/>
    <property type="match status" value="1"/>
</dbReference>
<name>A0A1V1NWN9_9BACT</name>
<dbReference type="InterPro" id="IPR010982">
    <property type="entry name" value="Lambda_DNA-bd_dom_sf"/>
</dbReference>
<dbReference type="Proteomes" id="UP000189670">
    <property type="component" value="Unassembled WGS sequence"/>
</dbReference>
<evidence type="ECO:0000256" key="1">
    <source>
        <dbReference type="ARBA" id="ARBA00023125"/>
    </source>
</evidence>
<keyword evidence="1" id="KW-0238">DNA-binding</keyword>
<dbReference type="PROSITE" id="PS50943">
    <property type="entry name" value="HTH_CROC1"/>
    <property type="match status" value="1"/>
</dbReference>
<dbReference type="NCBIfam" id="TIGR02607">
    <property type="entry name" value="antidote_HigA"/>
    <property type="match status" value="1"/>
</dbReference>
<dbReference type="CDD" id="cd00093">
    <property type="entry name" value="HTH_XRE"/>
    <property type="match status" value="1"/>
</dbReference>
<evidence type="ECO:0000313" key="4">
    <source>
        <dbReference type="Proteomes" id="UP000189670"/>
    </source>
</evidence>
<feature type="domain" description="HTH cro/C1-type" evidence="2">
    <location>
        <begin position="26"/>
        <end position="80"/>
    </location>
</feature>
<comment type="caution">
    <text evidence="3">The sequence shown here is derived from an EMBL/GenBank/DDBJ whole genome shotgun (WGS) entry which is preliminary data.</text>
</comment>
<accession>A0A1V1NWN9</accession>
<dbReference type="InterPro" id="IPR013430">
    <property type="entry name" value="Toxin_antidote_HigA"/>
</dbReference>
<dbReference type="GO" id="GO:0003677">
    <property type="term" value="F:DNA binding"/>
    <property type="evidence" value="ECO:0007669"/>
    <property type="project" value="UniProtKB-KW"/>
</dbReference>
<gene>
    <name evidence="3" type="ORF">OMM_12127</name>
</gene>
<evidence type="ECO:0000259" key="2">
    <source>
        <dbReference type="PROSITE" id="PS50943"/>
    </source>
</evidence>
<proteinExistence type="predicted"/>
<protein>
    <submittedName>
        <fullName evidence="3">XRE family plasmid maintenance system antidote protein</fullName>
    </submittedName>
</protein>
<dbReference type="SMART" id="SM00530">
    <property type="entry name" value="HTH_XRE"/>
    <property type="match status" value="1"/>
</dbReference>
<dbReference type="EMBL" id="ATBP01001637">
    <property type="protein sequence ID" value="ETR66965.1"/>
    <property type="molecule type" value="Genomic_DNA"/>
</dbReference>
<evidence type="ECO:0000313" key="3">
    <source>
        <dbReference type="EMBL" id="ETR66965.1"/>
    </source>
</evidence>
<reference evidence="4" key="1">
    <citation type="submission" date="2012-11" db="EMBL/GenBank/DDBJ databases">
        <authorList>
            <person name="Lucero-Rivera Y.E."/>
            <person name="Tovar-Ramirez D."/>
        </authorList>
    </citation>
    <scope>NUCLEOTIDE SEQUENCE [LARGE SCALE GENOMIC DNA]</scope>
    <source>
        <strain evidence="4">Araruama</strain>
    </source>
</reference>